<feature type="transmembrane region" description="Helical" evidence="6">
    <location>
        <begin position="71"/>
        <end position="92"/>
    </location>
</feature>
<name>A0A1H2PZ46_9FLAO</name>
<feature type="transmembrane region" description="Helical" evidence="6">
    <location>
        <begin position="6"/>
        <end position="28"/>
    </location>
</feature>
<gene>
    <name evidence="7" type="ORF">SAMN05444338_10131</name>
</gene>
<sequence>MNLIIPYFLGFITAVIGIIPPGLINMTAAKVNLKEGGRNAFWFVLGAVIIIFFQAYLAILFAQVINIRPDIIILLREVGFGIFGALTVYFLWIAKKPKIKKAKIKKNSKKKRFFLGMLLSALNFFPIPYYVFVSITLSSYDLFSFDITSIFIFVSGVVLGSCLVFYFYIRFFQKIENKADYMLKNMNTIIGSITGVISIITLFNIVRYYLEK</sequence>
<dbReference type="STRING" id="229203.SAMN05444338_10131"/>
<keyword evidence="8" id="KW-1185">Reference proteome</keyword>
<evidence type="ECO:0000256" key="3">
    <source>
        <dbReference type="ARBA" id="ARBA00022692"/>
    </source>
</evidence>
<feature type="transmembrane region" description="Helical" evidence="6">
    <location>
        <begin position="189"/>
        <end position="210"/>
    </location>
</feature>
<evidence type="ECO:0000256" key="6">
    <source>
        <dbReference type="SAM" id="Phobius"/>
    </source>
</evidence>
<feature type="transmembrane region" description="Helical" evidence="6">
    <location>
        <begin position="113"/>
        <end position="135"/>
    </location>
</feature>
<dbReference type="GO" id="GO:0005886">
    <property type="term" value="C:plasma membrane"/>
    <property type="evidence" value="ECO:0007669"/>
    <property type="project" value="UniProtKB-SubCell"/>
</dbReference>
<feature type="transmembrane region" description="Helical" evidence="6">
    <location>
        <begin position="40"/>
        <end position="65"/>
    </location>
</feature>
<dbReference type="AlphaFoldDB" id="A0A1H2PZ46"/>
<comment type="subcellular location">
    <subcellularLocation>
        <location evidence="1">Cell membrane</location>
        <topology evidence="1">Multi-pass membrane protein</topology>
    </subcellularLocation>
</comment>
<dbReference type="RefSeq" id="WP_091428346.1">
    <property type="nucleotide sequence ID" value="NZ_FNMV01000001.1"/>
</dbReference>
<dbReference type="Pfam" id="PF01810">
    <property type="entry name" value="LysE"/>
    <property type="match status" value="1"/>
</dbReference>
<dbReference type="InterPro" id="IPR001123">
    <property type="entry name" value="LeuE-type"/>
</dbReference>
<keyword evidence="3 6" id="KW-0812">Transmembrane</keyword>
<evidence type="ECO:0000313" key="7">
    <source>
        <dbReference type="EMBL" id="SDW00137.1"/>
    </source>
</evidence>
<protein>
    <submittedName>
        <fullName evidence="7">Threonine/homoserine/homoserine lactone efflux protein</fullName>
    </submittedName>
</protein>
<dbReference type="EMBL" id="FNMV01000001">
    <property type="protein sequence ID" value="SDW00137.1"/>
    <property type="molecule type" value="Genomic_DNA"/>
</dbReference>
<dbReference type="Proteomes" id="UP000198569">
    <property type="component" value="Unassembled WGS sequence"/>
</dbReference>
<dbReference type="PANTHER" id="PTHR30086:SF20">
    <property type="entry name" value="ARGININE EXPORTER PROTEIN ARGO-RELATED"/>
    <property type="match status" value="1"/>
</dbReference>
<dbReference type="OrthoDB" id="1451945at2"/>
<keyword evidence="2" id="KW-1003">Cell membrane</keyword>
<accession>A0A1H2PZ46</accession>
<feature type="transmembrane region" description="Helical" evidence="6">
    <location>
        <begin position="147"/>
        <end position="169"/>
    </location>
</feature>
<proteinExistence type="predicted"/>
<reference evidence="8" key="1">
    <citation type="submission" date="2016-10" db="EMBL/GenBank/DDBJ databases">
        <authorList>
            <person name="Varghese N."/>
            <person name="Submissions S."/>
        </authorList>
    </citation>
    <scope>NUCLEOTIDE SEQUENCE [LARGE SCALE GENOMIC DNA]</scope>
    <source>
        <strain evidence="8">DSM 15718</strain>
    </source>
</reference>
<dbReference type="PANTHER" id="PTHR30086">
    <property type="entry name" value="ARGININE EXPORTER PROTEIN ARGO"/>
    <property type="match status" value="1"/>
</dbReference>
<organism evidence="7 8">
    <name type="scientific">Flavobacterium degerlachei</name>
    <dbReference type="NCBI Taxonomy" id="229203"/>
    <lineage>
        <taxon>Bacteria</taxon>
        <taxon>Pseudomonadati</taxon>
        <taxon>Bacteroidota</taxon>
        <taxon>Flavobacteriia</taxon>
        <taxon>Flavobacteriales</taxon>
        <taxon>Flavobacteriaceae</taxon>
        <taxon>Flavobacterium</taxon>
    </lineage>
</organism>
<evidence type="ECO:0000256" key="1">
    <source>
        <dbReference type="ARBA" id="ARBA00004651"/>
    </source>
</evidence>
<keyword evidence="4 6" id="KW-1133">Transmembrane helix</keyword>
<evidence type="ECO:0000256" key="5">
    <source>
        <dbReference type="ARBA" id="ARBA00023136"/>
    </source>
</evidence>
<dbReference type="GO" id="GO:0015171">
    <property type="term" value="F:amino acid transmembrane transporter activity"/>
    <property type="evidence" value="ECO:0007669"/>
    <property type="project" value="TreeGrafter"/>
</dbReference>
<evidence type="ECO:0000313" key="8">
    <source>
        <dbReference type="Proteomes" id="UP000198569"/>
    </source>
</evidence>
<keyword evidence="5 6" id="KW-0472">Membrane</keyword>
<evidence type="ECO:0000256" key="4">
    <source>
        <dbReference type="ARBA" id="ARBA00022989"/>
    </source>
</evidence>
<evidence type="ECO:0000256" key="2">
    <source>
        <dbReference type="ARBA" id="ARBA00022475"/>
    </source>
</evidence>